<dbReference type="EMBL" id="QGGT01000006">
    <property type="protein sequence ID" value="PWK32758.1"/>
    <property type="molecule type" value="Genomic_DNA"/>
</dbReference>
<gene>
    <name evidence="6" type="ORF">C7419_106177</name>
</gene>
<dbReference type="Gene3D" id="3.40.190.10">
    <property type="entry name" value="Periplasmic binding protein-like II"/>
    <property type="match status" value="2"/>
</dbReference>
<dbReference type="InterPro" id="IPR036388">
    <property type="entry name" value="WH-like_DNA-bd_sf"/>
</dbReference>
<sequence>MDLRQLQQFVVLAETGNFHRAAERLHMAQPPLSISIRKLEAELGTPLFVRTTRGVRLTQAGDAALNDARRALFHADQARAAAVSAAHGERGALRIGFVGSATYALLPKLIPAFRDAHPGIELILHESTSASILDRIERGQLDAGLVRFPILTSGPFSLLPLESDTFVAAVPADSAFARQAGIALKTLANEPFIMHPSADVPNLQAVAMLLCQQAGFVPRIAQEAVQVQTIVSLVESGLGVALVPGVTARYTNRRVRFLRLTTPRPAARIGIALATRQNTDDRHVQQFLAAARRVAAQTPAAEGAPARL</sequence>
<dbReference type="Proteomes" id="UP000245754">
    <property type="component" value="Unassembled WGS sequence"/>
</dbReference>
<dbReference type="SUPFAM" id="SSF53850">
    <property type="entry name" value="Periplasmic binding protein-like II"/>
    <property type="match status" value="1"/>
</dbReference>
<evidence type="ECO:0000313" key="7">
    <source>
        <dbReference type="Proteomes" id="UP000245754"/>
    </source>
</evidence>
<evidence type="ECO:0000259" key="5">
    <source>
        <dbReference type="PROSITE" id="PS50931"/>
    </source>
</evidence>
<reference evidence="6 7" key="1">
    <citation type="submission" date="2018-05" db="EMBL/GenBank/DDBJ databases">
        <title>Genomic Encyclopedia of Type Strains, Phase IV (KMG-V): Genome sequencing to study the core and pangenomes of soil and plant-associated prokaryotes.</title>
        <authorList>
            <person name="Whitman W."/>
        </authorList>
    </citation>
    <scope>NUCLEOTIDE SEQUENCE [LARGE SCALE GENOMIC DNA]</scope>
    <source>
        <strain evidence="6 7">SLV-132</strain>
    </source>
</reference>
<dbReference type="PANTHER" id="PTHR30346:SF0">
    <property type="entry name" value="HCA OPERON TRANSCRIPTIONAL ACTIVATOR HCAR"/>
    <property type="match status" value="1"/>
</dbReference>
<accession>A0A316EK26</accession>
<dbReference type="GO" id="GO:0032993">
    <property type="term" value="C:protein-DNA complex"/>
    <property type="evidence" value="ECO:0007669"/>
    <property type="project" value="TreeGrafter"/>
</dbReference>
<dbReference type="OrthoDB" id="5292387at2"/>
<name>A0A316EK26_9BURK</name>
<dbReference type="PROSITE" id="PS50931">
    <property type="entry name" value="HTH_LYSR"/>
    <property type="match status" value="1"/>
</dbReference>
<feature type="domain" description="HTH lysR-type" evidence="5">
    <location>
        <begin position="1"/>
        <end position="58"/>
    </location>
</feature>
<comment type="similarity">
    <text evidence="1">Belongs to the LysR transcriptional regulatory family.</text>
</comment>
<dbReference type="InterPro" id="IPR000847">
    <property type="entry name" value="LysR_HTH_N"/>
</dbReference>
<dbReference type="Pfam" id="PF03466">
    <property type="entry name" value="LysR_substrate"/>
    <property type="match status" value="1"/>
</dbReference>
<evidence type="ECO:0000256" key="4">
    <source>
        <dbReference type="ARBA" id="ARBA00023163"/>
    </source>
</evidence>
<dbReference type="CDD" id="cd08414">
    <property type="entry name" value="PBP2_LTTR_aromatics_like"/>
    <property type="match status" value="1"/>
</dbReference>
<dbReference type="Pfam" id="PF00126">
    <property type="entry name" value="HTH_1"/>
    <property type="match status" value="1"/>
</dbReference>
<evidence type="ECO:0000256" key="1">
    <source>
        <dbReference type="ARBA" id="ARBA00009437"/>
    </source>
</evidence>
<dbReference type="SUPFAM" id="SSF46785">
    <property type="entry name" value="Winged helix' DNA-binding domain"/>
    <property type="match status" value="1"/>
</dbReference>
<evidence type="ECO:0000256" key="2">
    <source>
        <dbReference type="ARBA" id="ARBA00023015"/>
    </source>
</evidence>
<dbReference type="GO" id="GO:0003700">
    <property type="term" value="F:DNA-binding transcription factor activity"/>
    <property type="evidence" value="ECO:0007669"/>
    <property type="project" value="InterPro"/>
</dbReference>
<dbReference type="AlphaFoldDB" id="A0A316EK26"/>
<dbReference type="PRINTS" id="PR00039">
    <property type="entry name" value="HTHLYSR"/>
</dbReference>
<dbReference type="FunFam" id="1.10.10.10:FF:000001">
    <property type="entry name" value="LysR family transcriptional regulator"/>
    <property type="match status" value="1"/>
</dbReference>
<dbReference type="Gene3D" id="1.10.10.10">
    <property type="entry name" value="Winged helix-like DNA-binding domain superfamily/Winged helix DNA-binding domain"/>
    <property type="match status" value="1"/>
</dbReference>
<proteinExistence type="inferred from homology"/>
<dbReference type="PANTHER" id="PTHR30346">
    <property type="entry name" value="TRANSCRIPTIONAL DUAL REGULATOR HCAR-RELATED"/>
    <property type="match status" value="1"/>
</dbReference>
<dbReference type="InterPro" id="IPR005119">
    <property type="entry name" value="LysR_subst-bd"/>
</dbReference>
<dbReference type="GeneID" id="98343105"/>
<dbReference type="GO" id="GO:0003677">
    <property type="term" value="F:DNA binding"/>
    <property type="evidence" value="ECO:0007669"/>
    <property type="project" value="UniProtKB-KW"/>
</dbReference>
<organism evidence="6 7">
    <name type="scientific">Cupriavidus plantarum</name>
    <dbReference type="NCBI Taxonomy" id="942865"/>
    <lineage>
        <taxon>Bacteria</taxon>
        <taxon>Pseudomonadati</taxon>
        <taxon>Pseudomonadota</taxon>
        <taxon>Betaproteobacteria</taxon>
        <taxon>Burkholderiales</taxon>
        <taxon>Burkholderiaceae</taxon>
        <taxon>Cupriavidus</taxon>
    </lineage>
</organism>
<keyword evidence="2" id="KW-0805">Transcription regulation</keyword>
<dbReference type="InterPro" id="IPR036390">
    <property type="entry name" value="WH_DNA-bd_sf"/>
</dbReference>
<evidence type="ECO:0000256" key="3">
    <source>
        <dbReference type="ARBA" id="ARBA00023125"/>
    </source>
</evidence>
<protein>
    <submittedName>
        <fullName evidence="6">DNA-binding transcriptional LysR family regulator</fullName>
    </submittedName>
</protein>
<keyword evidence="7" id="KW-1185">Reference proteome</keyword>
<dbReference type="RefSeq" id="WP_109585035.1">
    <property type="nucleotide sequence ID" value="NZ_CAJPUX010000005.1"/>
</dbReference>
<keyword evidence="4" id="KW-0804">Transcription</keyword>
<comment type="caution">
    <text evidence="6">The sequence shown here is derived from an EMBL/GenBank/DDBJ whole genome shotgun (WGS) entry which is preliminary data.</text>
</comment>
<keyword evidence="3 6" id="KW-0238">DNA-binding</keyword>
<evidence type="ECO:0000313" key="6">
    <source>
        <dbReference type="EMBL" id="PWK32758.1"/>
    </source>
</evidence>